<name>A0A2Z3DM65_9CAUD</name>
<accession>A0A2Z3DM65</accession>
<reference evidence="2" key="1">
    <citation type="submission" date="2018-01" db="EMBL/GenBank/DDBJ databases">
        <authorList>
            <person name="van Mierlo J.T."/>
            <person name="Hagens S."/>
            <person name="Witte S."/>
            <person name="Klamert S."/>
            <person name="van de Straat L."/>
        </authorList>
    </citation>
    <scope>NUCLEOTIDE SEQUENCE [LARGE SCALE GENOMIC DNA]</scope>
</reference>
<dbReference type="Proteomes" id="UP000257884">
    <property type="component" value="Segment"/>
</dbReference>
<sequence>MKVNDVSPTKTVKLSELKSGDTFRKESCGPIHMVCTTDKTSWIEPPLGRIVCVKLENGELSAPVDGMKVYPVNVEAKVVKG</sequence>
<dbReference type="RefSeq" id="YP_010672763.1">
    <property type="nucleotide sequence ID" value="NC_070979.1"/>
</dbReference>
<dbReference type="GeneID" id="77949050"/>
<evidence type="ECO:0000313" key="1">
    <source>
        <dbReference type="EMBL" id="AVZ45178.1"/>
    </source>
</evidence>
<evidence type="ECO:0000313" key="2">
    <source>
        <dbReference type="Proteomes" id="UP000257884"/>
    </source>
</evidence>
<organism evidence="1 2">
    <name type="scientific">Escherichia phage EP335</name>
    <dbReference type="NCBI Taxonomy" id="2070199"/>
    <lineage>
        <taxon>Viruses</taxon>
        <taxon>Duplodnaviria</taxon>
        <taxon>Heunggongvirae</taxon>
        <taxon>Uroviricota</taxon>
        <taxon>Caudoviricetes</taxon>
        <taxon>Mktvariviridae</taxon>
        <taxon>Gordonclarkvirinae</taxon>
        <taxon>Nieuwekanaalvirus</taxon>
        <taxon>Nieuwekanaalvirus EP335</taxon>
    </lineage>
</organism>
<dbReference type="EMBL" id="MG748548">
    <property type="protein sequence ID" value="AVZ45178.1"/>
    <property type="molecule type" value="Genomic_DNA"/>
</dbReference>
<proteinExistence type="predicted"/>
<dbReference type="KEGG" id="vg:77949050"/>
<keyword evidence="2" id="KW-1185">Reference proteome</keyword>
<protein>
    <submittedName>
        <fullName evidence="1">Uncharacterized protein</fullName>
    </submittedName>
</protein>